<dbReference type="EMBL" id="FOSN01000031">
    <property type="protein sequence ID" value="SFK85902.1"/>
    <property type="molecule type" value="Genomic_DNA"/>
</dbReference>
<gene>
    <name evidence="1" type="ORF">SAMN05444581_13117</name>
</gene>
<dbReference type="InterPro" id="IPR042226">
    <property type="entry name" value="eFR1_2_sf"/>
</dbReference>
<proteinExistence type="predicted"/>
<dbReference type="STRING" id="1612308.SAMN05444581_13117"/>
<reference evidence="1 2" key="1">
    <citation type="submission" date="2016-10" db="EMBL/GenBank/DDBJ databases">
        <authorList>
            <person name="de Groot N.N."/>
        </authorList>
    </citation>
    <scope>NUCLEOTIDE SEQUENCE [LARGE SCALE GENOMIC DNA]</scope>
    <source>
        <strain evidence="1 2">NE2</strain>
    </source>
</reference>
<sequence>MGNGGGITALQTLQVKPLNADHCAIIWINHREAKLFHVNPSETRRIVIDPYNPAQRICHKANSIAEGRSPLDYEFFEEIAEAITNAKAILITGPASAKSELFAHIVGYHTDLAQRVAAIETIEHPGDSALMAVAHLYFKKRLS</sequence>
<dbReference type="Gene3D" id="3.30.420.60">
    <property type="entry name" value="eRF1 domain 2"/>
    <property type="match status" value="1"/>
</dbReference>
<evidence type="ECO:0000313" key="2">
    <source>
        <dbReference type="Proteomes" id="UP000198755"/>
    </source>
</evidence>
<name>A0A1I4CXB9_9HYPH</name>
<dbReference type="AlphaFoldDB" id="A0A1I4CXB9"/>
<dbReference type="Proteomes" id="UP000198755">
    <property type="component" value="Unassembled WGS sequence"/>
</dbReference>
<accession>A0A1I4CXB9</accession>
<evidence type="ECO:0000313" key="1">
    <source>
        <dbReference type="EMBL" id="SFK85902.1"/>
    </source>
</evidence>
<organism evidence="1 2">
    <name type="scientific">Methylocapsa palsarum</name>
    <dbReference type="NCBI Taxonomy" id="1612308"/>
    <lineage>
        <taxon>Bacteria</taxon>
        <taxon>Pseudomonadati</taxon>
        <taxon>Pseudomonadota</taxon>
        <taxon>Alphaproteobacteria</taxon>
        <taxon>Hyphomicrobiales</taxon>
        <taxon>Beijerinckiaceae</taxon>
        <taxon>Methylocapsa</taxon>
    </lineage>
</organism>
<keyword evidence="2" id="KW-1185">Reference proteome</keyword>
<dbReference type="SUPFAM" id="SSF53137">
    <property type="entry name" value="Translational machinery components"/>
    <property type="match status" value="1"/>
</dbReference>
<protein>
    <submittedName>
        <fullName evidence="1">Uncharacterized protein</fullName>
    </submittedName>
</protein>